<evidence type="ECO:0000256" key="13">
    <source>
        <dbReference type="ARBA" id="ARBA00032850"/>
    </source>
</evidence>
<dbReference type="InterPro" id="IPR011782">
    <property type="entry name" value="Pept_S1C_Do"/>
</dbReference>
<dbReference type="InterPro" id="IPR009003">
    <property type="entry name" value="Peptidase_S1_PA"/>
</dbReference>
<feature type="binding site" evidence="15">
    <location>
        <begin position="246"/>
        <end position="248"/>
    </location>
    <ligand>
        <name>substrate</name>
    </ligand>
</feature>
<feature type="binding site" evidence="15">
    <location>
        <position position="144"/>
    </location>
    <ligand>
        <name>substrate</name>
    </ligand>
</feature>
<keyword evidence="12" id="KW-0346">Stress response</keyword>
<protein>
    <recommendedName>
        <fullName evidence="5">Probable periplasmic serine endoprotease DegP-like</fullName>
        <ecNumber evidence="4">3.4.21.107</ecNumber>
    </recommendedName>
    <alternativeName>
        <fullName evidence="13">Protease Do</fullName>
    </alternativeName>
</protein>
<feature type="domain" description="PDZ" evidence="17">
    <location>
        <begin position="304"/>
        <end position="383"/>
    </location>
</feature>
<dbReference type="FunFam" id="2.40.10.120:FF:000007">
    <property type="entry name" value="Periplasmic serine endoprotease DegP-like"/>
    <property type="match status" value="1"/>
</dbReference>
<evidence type="ECO:0000256" key="2">
    <source>
        <dbReference type="ARBA" id="ARBA00004418"/>
    </source>
</evidence>
<feature type="active site" description="Charge relay system" evidence="14">
    <location>
        <position position="144"/>
    </location>
</feature>
<keyword evidence="6" id="KW-0645">Protease</keyword>
<sequence length="504" mass="52792">MPNLLSTPPRKLIVASALAIAVATGAVAMNFLPGQTANAQVGSQVGVPMTGFADLVEAVSPAVVSIQVRGEVPDRMVQRRGGPNFQFEFPDLPDDHPLRRFFEQFEEPFNAPRGERPNRPRQFMQAVGSGFIISADGYIVTNNHVVEDATEVTVLLSDDTELAVDVVGLDPRTDLALLKVREERSDLPYVEFAEEEARVGDWVVAVGNPFGLGGTVTAGIVSARGRDINASMYDDFLQIDAAVNRGNSGGPTFDINGRVIGVNTAIFSPSGGNVGIAFAIPASVAEQVISQLRDEGVVTRGFLGVSLQDLNDDLAAGLGLANTNGALVTEPIEGAPAAAAGVESGDVIVSVDGQGIRSGRELSRVISQKMPGTTVELGIIRGGDEIDISVTLERLAEELAAVPSTEIEEPEAEAEPAVSSIGITLMPNAEGEGMVVEAVDSGSPAATRGIMRGDVILEANGMTIASANDFEEAVESVRDSGRSAIPLKISRDGAVRFVGIPIEE</sequence>
<dbReference type="SUPFAM" id="SSF50156">
    <property type="entry name" value="PDZ domain-like"/>
    <property type="match status" value="2"/>
</dbReference>
<dbReference type="SUPFAM" id="SSF50494">
    <property type="entry name" value="Trypsin-like serine proteases"/>
    <property type="match status" value="1"/>
</dbReference>
<feature type="domain" description="PDZ" evidence="17">
    <location>
        <begin position="404"/>
        <end position="481"/>
    </location>
</feature>
<evidence type="ECO:0000256" key="1">
    <source>
        <dbReference type="ARBA" id="ARBA00001772"/>
    </source>
</evidence>
<dbReference type="GO" id="GO:0006508">
    <property type="term" value="P:proteolysis"/>
    <property type="evidence" value="ECO:0007669"/>
    <property type="project" value="UniProtKB-KW"/>
</dbReference>
<dbReference type="PRINTS" id="PR00834">
    <property type="entry name" value="PROTEASES2C"/>
</dbReference>
<comment type="caution">
    <text evidence="18">The sequence shown here is derived from an EMBL/GenBank/DDBJ whole genome shotgun (WGS) entry which is preliminary data.</text>
</comment>
<keyword evidence="7 16" id="KW-0732">Signal</keyword>
<dbReference type="InterPro" id="IPR001478">
    <property type="entry name" value="PDZ"/>
</dbReference>
<evidence type="ECO:0000313" key="19">
    <source>
        <dbReference type="Proteomes" id="UP000596977"/>
    </source>
</evidence>
<keyword evidence="19" id="KW-1185">Reference proteome</keyword>
<comment type="similarity">
    <text evidence="3">Belongs to the peptidase S1C family.</text>
</comment>
<evidence type="ECO:0000259" key="17">
    <source>
        <dbReference type="PROSITE" id="PS50106"/>
    </source>
</evidence>
<keyword evidence="10" id="KW-0378">Hydrolase</keyword>
<feature type="active site" description="Charge relay system" evidence="14">
    <location>
        <position position="174"/>
    </location>
</feature>
<gene>
    <name evidence="18" type="primary">dop</name>
    <name evidence="18" type="ORF">GCM10011499_25310</name>
</gene>
<dbReference type="Gene3D" id="2.40.10.120">
    <property type="match status" value="1"/>
</dbReference>
<dbReference type="GO" id="GO:0004252">
    <property type="term" value="F:serine-type endopeptidase activity"/>
    <property type="evidence" value="ECO:0007669"/>
    <property type="project" value="InterPro"/>
</dbReference>
<evidence type="ECO:0000256" key="12">
    <source>
        <dbReference type="ARBA" id="ARBA00023016"/>
    </source>
</evidence>
<dbReference type="PROSITE" id="PS50106">
    <property type="entry name" value="PDZ"/>
    <property type="match status" value="2"/>
</dbReference>
<evidence type="ECO:0000256" key="10">
    <source>
        <dbReference type="ARBA" id="ARBA00022801"/>
    </source>
</evidence>
<dbReference type="EC" id="3.4.21.107" evidence="4"/>
<comment type="catalytic activity">
    <reaction evidence="1">
        <text>Acts on substrates that are at least partially unfolded. The cleavage site P1 residue is normally between a pair of hydrophobic residues, such as Val-|-Val.</text>
        <dbReference type="EC" id="3.4.21.107"/>
    </reaction>
</comment>
<dbReference type="RefSeq" id="WP_127072015.1">
    <property type="nucleotide sequence ID" value="NZ_BMKB01000004.1"/>
</dbReference>
<accession>A0A916VZC2</accession>
<evidence type="ECO:0000256" key="14">
    <source>
        <dbReference type="PIRSR" id="PIRSR611782-1"/>
    </source>
</evidence>
<dbReference type="Pfam" id="PF13365">
    <property type="entry name" value="Trypsin_2"/>
    <property type="match status" value="1"/>
</dbReference>
<evidence type="ECO:0000256" key="15">
    <source>
        <dbReference type="PIRSR" id="PIRSR611782-2"/>
    </source>
</evidence>
<feature type="binding site" evidence="15">
    <location>
        <position position="174"/>
    </location>
    <ligand>
        <name>substrate</name>
    </ligand>
</feature>
<dbReference type="PANTHER" id="PTHR22939:SF130">
    <property type="entry name" value="PERIPLASMIC SERINE ENDOPROTEASE DEGP-LIKE-RELATED"/>
    <property type="match status" value="1"/>
</dbReference>
<evidence type="ECO:0000256" key="11">
    <source>
        <dbReference type="ARBA" id="ARBA00022825"/>
    </source>
</evidence>
<comment type="subcellular location">
    <subcellularLocation>
        <location evidence="2">Periplasm</location>
    </subcellularLocation>
</comment>
<dbReference type="AlphaFoldDB" id="A0A916VZC2"/>
<evidence type="ECO:0000256" key="6">
    <source>
        <dbReference type="ARBA" id="ARBA00022670"/>
    </source>
</evidence>
<evidence type="ECO:0000313" key="18">
    <source>
        <dbReference type="EMBL" id="GGA54104.1"/>
    </source>
</evidence>
<evidence type="ECO:0000256" key="7">
    <source>
        <dbReference type="ARBA" id="ARBA00022729"/>
    </source>
</evidence>
<feature type="active site" description="Charge relay system" evidence="14">
    <location>
        <position position="248"/>
    </location>
</feature>
<dbReference type="OrthoDB" id="7358927at2"/>
<feature type="chain" id="PRO_5038692480" description="Probable periplasmic serine endoprotease DegP-like" evidence="16">
    <location>
        <begin position="29"/>
        <end position="504"/>
    </location>
</feature>
<evidence type="ECO:0000256" key="3">
    <source>
        <dbReference type="ARBA" id="ARBA00010541"/>
    </source>
</evidence>
<dbReference type="InterPro" id="IPR036034">
    <property type="entry name" value="PDZ_sf"/>
</dbReference>
<dbReference type="NCBIfam" id="TIGR02037">
    <property type="entry name" value="degP_htrA_DO"/>
    <property type="match status" value="1"/>
</dbReference>
<dbReference type="Proteomes" id="UP000596977">
    <property type="component" value="Unassembled WGS sequence"/>
</dbReference>
<evidence type="ECO:0000256" key="4">
    <source>
        <dbReference type="ARBA" id="ARBA00013035"/>
    </source>
</evidence>
<keyword evidence="9" id="KW-0574">Periplasm</keyword>
<dbReference type="GO" id="GO:0042597">
    <property type="term" value="C:periplasmic space"/>
    <property type="evidence" value="ECO:0007669"/>
    <property type="project" value="UniProtKB-SubCell"/>
</dbReference>
<name>A0A916VZC2_9HYPH</name>
<dbReference type="InterPro" id="IPR001940">
    <property type="entry name" value="Peptidase_S1C"/>
</dbReference>
<dbReference type="CDD" id="cd10839">
    <property type="entry name" value="cpPDZ1_DegP-like"/>
    <property type="match status" value="1"/>
</dbReference>
<organism evidence="18 19">
    <name type="scientific">Pelagibacterium lentulum</name>
    <dbReference type="NCBI Taxonomy" id="2029865"/>
    <lineage>
        <taxon>Bacteria</taxon>
        <taxon>Pseudomonadati</taxon>
        <taxon>Pseudomonadota</taxon>
        <taxon>Alphaproteobacteria</taxon>
        <taxon>Hyphomicrobiales</taxon>
        <taxon>Devosiaceae</taxon>
        <taxon>Pelagibacterium</taxon>
    </lineage>
</organism>
<keyword evidence="8" id="KW-0677">Repeat</keyword>
<evidence type="ECO:0000256" key="5">
    <source>
        <dbReference type="ARBA" id="ARBA00013958"/>
    </source>
</evidence>
<evidence type="ECO:0000256" key="16">
    <source>
        <dbReference type="SAM" id="SignalP"/>
    </source>
</evidence>
<dbReference type="Pfam" id="PF13180">
    <property type="entry name" value="PDZ_2"/>
    <property type="match status" value="2"/>
</dbReference>
<dbReference type="Gene3D" id="2.30.42.10">
    <property type="match status" value="2"/>
</dbReference>
<proteinExistence type="inferred from homology"/>
<dbReference type="PANTHER" id="PTHR22939">
    <property type="entry name" value="SERINE PROTEASE FAMILY S1C HTRA-RELATED"/>
    <property type="match status" value="1"/>
</dbReference>
<evidence type="ECO:0000256" key="8">
    <source>
        <dbReference type="ARBA" id="ARBA00022737"/>
    </source>
</evidence>
<reference evidence="18 19" key="1">
    <citation type="journal article" date="2014" name="Int. J. Syst. Evol. Microbiol.">
        <title>Complete genome sequence of Corynebacterium casei LMG S-19264T (=DSM 44701T), isolated from a smear-ripened cheese.</title>
        <authorList>
            <consortium name="US DOE Joint Genome Institute (JGI-PGF)"/>
            <person name="Walter F."/>
            <person name="Albersmeier A."/>
            <person name="Kalinowski J."/>
            <person name="Ruckert C."/>
        </authorList>
    </citation>
    <scope>NUCLEOTIDE SEQUENCE [LARGE SCALE GENOMIC DNA]</scope>
    <source>
        <strain evidence="18 19">CGMCC 1.15896</strain>
    </source>
</reference>
<evidence type="ECO:0000256" key="9">
    <source>
        <dbReference type="ARBA" id="ARBA00022764"/>
    </source>
</evidence>
<keyword evidence="11" id="KW-0720">Serine protease</keyword>
<dbReference type="EMBL" id="BMKB01000004">
    <property type="protein sequence ID" value="GGA54104.1"/>
    <property type="molecule type" value="Genomic_DNA"/>
</dbReference>
<dbReference type="SMART" id="SM00228">
    <property type="entry name" value="PDZ"/>
    <property type="match status" value="2"/>
</dbReference>
<feature type="signal peptide" evidence="16">
    <location>
        <begin position="1"/>
        <end position="28"/>
    </location>
</feature>